<dbReference type="GeneTree" id="ENSGT00530000063681"/>
<evidence type="ECO:0000313" key="4">
    <source>
        <dbReference type="Proteomes" id="UP000823872"/>
    </source>
</evidence>
<evidence type="ECO:0000313" key="3">
    <source>
        <dbReference type="Ensembl" id="ENSFCTP00005038912.1"/>
    </source>
</evidence>
<name>A0ABI7YWP0_FELCA</name>
<dbReference type="Proteomes" id="UP000823872">
    <property type="component" value="Chromosome A1"/>
</dbReference>
<dbReference type="PANTHER" id="PTHR21184">
    <property type="entry name" value="MENORIN (DENDRITIC BRANCHING PROTEIN)"/>
    <property type="match status" value="1"/>
</dbReference>
<feature type="domain" description="Menorin-like" evidence="2">
    <location>
        <begin position="29"/>
        <end position="231"/>
    </location>
</feature>
<dbReference type="InterPro" id="IPR019356">
    <property type="entry name" value="Menorin_dom"/>
</dbReference>
<organism evidence="3 4">
    <name type="scientific">Felis catus</name>
    <name type="common">Cat</name>
    <name type="synonym">Felis silvestris catus</name>
    <dbReference type="NCBI Taxonomy" id="9685"/>
    <lineage>
        <taxon>Eukaryota</taxon>
        <taxon>Metazoa</taxon>
        <taxon>Chordata</taxon>
        <taxon>Craniata</taxon>
        <taxon>Vertebrata</taxon>
        <taxon>Euteleostomi</taxon>
        <taxon>Mammalia</taxon>
        <taxon>Eutheria</taxon>
        <taxon>Laurasiatheria</taxon>
        <taxon>Carnivora</taxon>
        <taxon>Feliformia</taxon>
        <taxon>Felidae</taxon>
        <taxon>Felinae</taxon>
        <taxon>Felis</taxon>
    </lineage>
</organism>
<dbReference type="GeneID" id="101090415"/>
<dbReference type="RefSeq" id="XP_023113626.2">
    <property type="nucleotide sequence ID" value="XM_023257858.2"/>
</dbReference>
<accession>A0ABI7YWP0</accession>
<reference evidence="3 4" key="1">
    <citation type="submission" date="2021-02" db="EMBL/GenBank/DDBJ databases">
        <title>Safari Cat Assemblies.</title>
        <authorList>
            <person name="Bredemeyer K.R."/>
            <person name="Murphy W.J."/>
        </authorList>
    </citation>
    <scope>NUCLEOTIDE SEQUENCE [LARGE SCALE GENOMIC DNA]</scope>
</reference>
<dbReference type="Ensembl" id="ENSFCTT00005052989.1">
    <property type="protein sequence ID" value="ENSFCTP00005038912.1"/>
    <property type="gene ID" value="ENSFCTG00005018381.1"/>
</dbReference>
<dbReference type="PANTHER" id="PTHR21184:SF3">
    <property type="entry name" value="PROTEIN FAM151B"/>
    <property type="match status" value="1"/>
</dbReference>
<gene>
    <name evidence="3" type="primary">FAM151B</name>
</gene>
<protein>
    <recommendedName>
        <fullName evidence="2">Menorin-like domain-containing protein</fullName>
    </recommendedName>
</protein>
<comment type="similarity">
    <text evidence="1">Belongs to the menorin family.</text>
</comment>
<sequence>MTATAGGPGSWSENILEYFLRNNHITTEDGAEIIWYHAANHKAQVNEALKSPAHMIEADVLLPSDGSEYSQPIMAHPPETNSDNTLQEWLTEVIKSNKGIKLDFESLAAVEPSMMLLENVKRHLQRPVWINADILPGPNGNSRVVDAKPFIDTVTSFFPDVTFSLGWTTGWHPEKVNEGYSWTMVKEMEYICKDLNLPVTFPVRAALVRQSCSQLLWLLKKSNRDSTKLWHLLSFFLENWLFQKLQKSKRALKMFFHTEPNVGLSLRNCQIMT</sequence>
<reference evidence="3" key="2">
    <citation type="submission" date="2025-08" db="UniProtKB">
        <authorList>
            <consortium name="Ensembl"/>
        </authorList>
    </citation>
    <scope>IDENTIFICATION</scope>
    <source>
        <strain evidence="3">breed Abyssinian</strain>
    </source>
</reference>
<reference evidence="3" key="3">
    <citation type="submission" date="2025-09" db="UniProtKB">
        <authorList>
            <consortium name="Ensembl"/>
        </authorList>
    </citation>
    <scope>IDENTIFICATION</scope>
    <source>
        <strain evidence="3">breed Abyssinian</strain>
    </source>
</reference>
<keyword evidence="4" id="KW-1185">Reference proteome</keyword>
<evidence type="ECO:0000259" key="2">
    <source>
        <dbReference type="Pfam" id="PF10223"/>
    </source>
</evidence>
<proteinExistence type="inferred from homology"/>
<dbReference type="Pfam" id="PF10223">
    <property type="entry name" value="Menorin_N"/>
    <property type="match status" value="1"/>
</dbReference>
<evidence type="ECO:0000256" key="1">
    <source>
        <dbReference type="ARBA" id="ARBA00044953"/>
    </source>
</evidence>